<accession>T1HEM5</accession>
<dbReference type="HOGENOM" id="CLU_359935_0_0_1"/>
<dbReference type="EnsemblMetazoa" id="RPRC002497-RA">
    <property type="protein sequence ID" value="RPRC002497-PA"/>
    <property type="gene ID" value="RPRC002497"/>
</dbReference>
<protein>
    <recommendedName>
        <fullName evidence="3">MYCBP-associated protein</fullName>
    </recommendedName>
</protein>
<dbReference type="AlphaFoldDB" id="T1HEM5"/>
<dbReference type="Pfam" id="PF14646">
    <property type="entry name" value="MYCBPAP"/>
    <property type="match status" value="1"/>
</dbReference>
<dbReference type="InterPro" id="IPR032707">
    <property type="entry name" value="MYCBPAP"/>
</dbReference>
<dbReference type="STRING" id="13249.T1HEM5"/>
<dbReference type="EMBL" id="ACPB03020069">
    <property type="status" value="NOT_ANNOTATED_CDS"/>
    <property type="molecule type" value="Genomic_DNA"/>
</dbReference>
<dbReference type="Gene3D" id="2.60.40.10">
    <property type="entry name" value="Immunoglobulins"/>
    <property type="match status" value="1"/>
</dbReference>
<evidence type="ECO:0000313" key="2">
    <source>
        <dbReference type="Proteomes" id="UP000015103"/>
    </source>
</evidence>
<dbReference type="PANTHER" id="PTHR48421">
    <property type="entry name" value="MYCBP-ASSOCIATED PROTEIN"/>
    <property type="match status" value="1"/>
</dbReference>
<proteinExistence type="predicted"/>
<evidence type="ECO:0000313" key="1">
    <source>
        <dbReference type="EnsemblMetazoa" id="RPRC002497-PA"/>
    </source>
</evidence>
<dbReference type="OMA" id="QPRKVSM"/>
<dbReference type="InParanoid" id="T1HEM5"/>
<reference evidence="1" key="1">
    <citation type="submission" date="2015-05" db="UniProtKB">
        <authorList>
            <consortium name="EnsemblMetazoa"/>
        </authorList>
    </citation>
    <scope>IDENTIFICATION</scope>
</reference>
<name>T1HEM5_RHOPR</name>
<dbReference type="eggNOG" id="ENOG502QT8X">
    <property type="taxonomic scope" value="Eukaryota"/>
</dbReference>
<organism evidence="1 2">
    <name type="scientific">Rhodnius prolixus</name>
    <name type="common">Triatomid bug</name>
    <dbReference type="NCBI Taxonomy" id="13249"/>
    <lineage>
        <taxon>Eukaryota</taxon>
        <taxon>Metazoa</taxon>
        <taxon>Ecdysozoa</taxon>
        <taxon>Arthropoda</taxon>
        <taxon>Hexapoda</taxon>
        <taxon>Insecta</taxon>
        <taxon>Pterygota</taxon>
        <taxon>Neoptera</taxon>
        <taxon>Paraneoptera</taxon>
        <taxon>Hemiptera</taxon>
        <taxon>Heteroptera</taxon>
        <taxon>Panheteroptera</taxon>
        <taxon>Cimicomorpha</taxon>
        <taxon>Reduviidae</taxon>
        <taxon>Triatominae</taxon>
        <taxon>Rhodnius</taxon>
    </lineage>
</organism>
<evidence type="ECO:0008006" key="3">
    <source>
        <dbReference type="Google" id="ProtNLM"/>
    </source>
</evidence>
<dbReference type="Proteomes" id="UP000015103">
    <property type="component" value="Unassembled WGS sequence"/>
</dbReference>
<sequence length="778" mass="90873">MEDLAIVFAKLDESVSVTKKDFCDYIEKNTKDVWCKPKSIENWTKWLKMRKLQYDHLGEAVDRSPDELVMNRETPWLVKHEKALLEEAQKISFYDKYRGHPNFWITTADACGKSNKEGSIMKYTYPGTIDFSGHKTSTIGYGYCGRPIDIMAEQSLTRDCRSIKELNKWKANPKVQKKKLDMKQELDKIEPFTPDIDNLVVHGKGSNETTDEKEKVVTMGPEIIVTMDETKDRKCPFWQYDDDPYKINEPVLKIGNTFLNPFKKSAGFLCYVSLYSDGIDKNDEKTIRIANKGSTVVHYKWKKMQCYKNNFPLKFSNCDQPRFFFDNSNGTILPGKNTNLFFLFKSETNGIYKEVWQLICRPSLRAEPIFFILCGVSTDEQEPIISAAYINHYLKKCKLNTTRTKCTKICEPKEPMKVYKFNELFNEGEKFEYNNPNLYYHRYEVKLLKSMYFKIKKQPWNYRMKSLHDAVNRVKNEKIKNKCLTALKIIYYSLQRPPIHRNISNSTYTGVYTLLCQCINDMEMVFINLESVFSLQPLPRTELLYEKDETLLPEQVDANEIRQEKPEKVFNDIFKNYLKRKQIDTLQIGNISIPLENQTFKAGVLNTIKEEFGKITDVISLKVKHNRNAPSNSELKFRSKSMSSGRITTATKMDGAEKRTGSVKSEQERNLRVSSMENRKLKRKPSQIKGELKNSLKRKKFINYIKAHQKQKKIKIEPDSNRKRLRSIFIYQCKIILSKTIDEITAFLESTVMLDDVLDENNTLIGTHPKLAYSYEPE</sequence>
<dbReference type="VEuPathDB" id="VectorBase:RPRC002497"/>
<keyword evidence="2" id="KW-1185">Reference proteome</keyword>
<dbReference type="PANTHER" id="PTHR48421:SF1">
    <property type="entry name" value="MYCBP-ASSOCIATED PROTEIN"/>
    <property type="match status" value="1"/>
</dbReference>
<dbReference type="InterPro" id="IPR013783">
    <property type="entry name" value="Ig-like_fold"/>
</dbReference>